<dbReference type="AlphaFoldDB" id="A0A4R7FLF2"/>
<comment type="caution">
    <text evidence="1">The sequence shown here is derived from an EMBL/GenBank/DDBJ whole genome shotgun (WGS) entry which is preliminary data.</text>
</comment>
<sequence>MTAEHLHEDDRPVRRLDEVLHALVDPLVEPLHGRRRRRLEDAEDALRRCVEVNAGRILTLPELRLVELEVQLDPVGAAARIATAPALLRALPRFLDDADWEGEDDEDRRVRIRLALELLEATDGLPEFPADEVDAQRNAVLAAWRRARWRLRRDQHERRLAETDPAQRAWLQIELDSLDALSKPQDP</sequence>
<organism evidence="1 2">
    <name type="scientific">Amnibacterium kyonggiense</name>
    <dbReference type="NCBI Taxonomy" id="595671"/>
    <lineage>
        <taxon>Bacteria</taxon>
        <taxon>Bacillati</taxon>
        <taxon>Actinomycetota</taxon>
        <taxon>Actinomycetes</taxon>
        <taxon>Micrococcales</taxon>
        <taxon>Microbacteriaceae</taxon>
        <taxon>Amnibacterium</taxon>
    </lineage>
</organism>
<proteinExistence type="predicted"/>
<gene>
    <name evidence="1" type="ORF">CLV52_2140</name>
</gene>
<name>A0A4R7FLF2_9MICO</name>
<accession>A0A4R7FLF2</accession>
<evidence type="ECO:0000313" key="2">
    <source>
        <dbReference type="Proteomes" id="UP000295344"/>
    </source>
</evidence>
<keyword evidence="2" id="KW-1185">Reference proteome</keyword>
<protein>
    <submittedName>
        <fullName evidence="1">YD repeat-containing protein</fullName>
    </submittedName>
</protein>
<reference evidence="1 2" key="1">
    <citation type="submission" date="2019-03" db="EMBL/GenBank/DDBJ databases">
        <title>Genomic Encyclopedia of Archaeal and Bacterial Type Strains, Phase II (KMG-II): from individual species to whole genera.</title>
        <authorList>
            <person name="Goeker M."/>
        </authorList>
    </citation>
    <scope>NUCLEOTIDE SEQUENCE [LARGE SCALE GENOMIC DNA]</scope>
    <source>
        <strain evidence="1 2">DSM 24782</strain>
    </source>
</reference>
<dbReference type="RefSeq" id="WP_133766298.1">
    <property type="nucleotide sequence ID" value="NZ_BAAARP010000002.1"/>
</dbReference>
<dbReference type="Proteomes" id="UP000295344">
    <property type="component" value="Unassembled WGS sequence"/>
</dbReference>
<dbReference type="EMBL" id="SOAM01000002">
    <property type="protein sequence ID" value="TDS77199.1"/>
    <property type="molecule type" value="Genomic_DNA"/>
</dbReference>
<evidence type="ECO:0000313" key="1">
    <source>
        <dbReference type="EMBL" id="TDS77199.1"/>
    </source>
</evidence>